<dbReference type="InterPro" id="IPR004381">
    <property type="entry name" value="Glycerate_kinase"/>
</dbReference>
<dbReference type="Gene3D" id="3.40.50.10350">
    <property type="entry name" value="Glycerate kinase, domain 1"/>
    <property type="match status" value="1"/>
</dbReference>
<evidence type="ECO:0000256" key="1">
    <source>
        <dbReference type="ARBA" id="ARBA00006284"/>
    </source>
</evidence>
<dbReference type="SUPFAM" id="SSF110738">
    <property type="entry name" value="Glycerate kinase I"/>
    <property type="match status" value="1"/>
</dbReference>
<organism evidence="6 7">
    <name type="scientific">Flavilitoribacter nigricans (strain ATCC 23147 / DSM 23189 / NBRC 102662 / NCIMB 1420 / SS-2)</name>
    <name type="common">Lewinella nigricans</name>
    <dbReference type="NCBI Taxonomy" id="1122177"/>
    <lineage>
        <taxon>Bacteria</taxon>
        <taxon>Pseudomonadati</taxon>
        <taxon>Bacteroidota</taxon>
        <taxon>Saprospiria</taxon>
        <taxon>Saprospirales</taxon>
        <taxon>Lewinellaceae</taxon>
        <taxon>Flavilitoribacter</taxon>
    </lineage>
</organism>
<protein>
    <submittedName>
        <fullName evidence="6">Glycerate kinase</fullName>
    </submittedName>
</protein>
<accession>A0A2D0N8L5</accession>
<dbReference type="Pfam" id="PF02595">
    <property type="entry name" value="Gly_kinase"/>
    <property type="match status" value="1"/>
</dbReference>
<sequence length="392" mass="41955">MPENHSFNTHIMDTTKRPKIIIAPDKFKGSLSAREVCAAIRTGIRQVIPEAEIVEHPLADGGEGSLDILADFLEVEVVEAIVQDPLFRPLRATYLRHGETAFVEMARASGLPLLKATERSARATTTYGTGQLIRNALQRGSREIMLFVGGSATTDGGIGMASALGYRFLDKHGAPVKPVGEDLMRIERIDGDQRYVDPATIRTVVVSDVKNPLYGEQGAARVFGPQKGATEQDVALLDAGLERLAELVKRDLGVEIGQIPGAGAAGGLGAGGVAFLGAEIRSGIHTMIGITQLAPHLQDADLIITGEGMLDHQSLQGKVIAGVAELAGEHRIPCAVIAGNTSLQPTEYRPLGIQQVYTVMEEGLSLEQAIREARDRVEKLAQRLAGELLEKK</sequence>
<keyword evidence="3 4" id="KW-0418">Kinase</keyword>
<evidence type="ECO:0000256" key="5">
    <source>
        <dbReference type="SAM" id="Coils"/>
    </source>
</evidence>
<evidence type="ECO:0000256" key="4">
    <source>
        <dbReference type="PIRNR" id="PIRNR006078"/>
    </source>
</evidence>
<dbReference type="NCBIfam" id="TIGR00045">
    <property type="entry name" value="glycerate kinase"/>
    <property type="match status" value="1"/>
</dbReference>
<dbReference type="EMBL" id="PDUD01000025">
    <property type="protein sequence ID" value="PHN04499.1"/>
    <property type="molecule type" value="Genomic_DNA"/>
</dbReference>
<dbReference type="Proteomes" id="UP000223913">
    <property type="component" value="Unassembled WGS sequence"/>
</dbReference>
<dbReference type="GO" id="GO:0031388">
    <property type="term" value="P:organic acid phosphorylation"/>
    <property type="evidence" value="ECO:0007669"/>
    <property type="project" value="UniProtKB-UniRule"/>
</dbReference>
<proteinExistence type="inferred from homology"/>
<dbReference type="InterPro" id="IPR036129">
    <property type="entry name" value="Glycerate_kinase_sf"/>
</dbReference>
<keyword evidence="5" id="KW-0175">Coiled coil</keyword>
<evidence type="ECO:0000313" key="7">
    <source>
        <dbReference type="Proteomes" id="UP000223913"/>
    </source>
</evidence>
<dbReference type="PANTHER" id="PTHR21599:SF0">
    <property type="entry name" value="GLYCERATE KINASE"/>
    <property type="match status" value="1"/>
</dbReference>
<reference evidence="6 7" key="1">
    <citation type="submission" date="2017-10" db="EMBL/GenBank/DDBJ databases">
        <title>The draft genome sequence of Lewinella nigricans NBRC 102662.</title>
        <authorList>
            <person name="Wang K."/>
        </authorList>
    </citation>
    <scope>NUCLEOTIDE SEQUENCE [LARGE SCALE GENOMIC DNA]</scope>
    <source>
        <strain evidence="6 7">NBRC 102662</strain>
    </source>
</reference>
<evidence type="ECO:0000256" key="3">
    <source>
        <dbReference type="ARBA" id="ARBA00022777"/>
    </source>
</evidence>
<feature type="coiled-coil region" evidence="5">
    <location>
        <begin position="363"/>
        <end position="390"/>
    </location>
</feature>
<name>A0A2D0N8L5_FLAN2</name>
<dbReference type="PANTHER" id="PTHR21599">
    <property type="entry name" value="GLYCERATE KINASE"/>
    <property type="match status" value="1"/>
</dbReference>
<dbReference type="InterPro" id="IPR018193">
    <property type="entry name" value="Glyc_kinase_flavodox-like_fold"/>
</dbReference>
<comment type="caution">
    <text evidence="6">The sequence shown here is derived from an EMBL/GenBank/DDBJ whole genome shotgun (WGS) entry which is preliminary data.</text>
</comment>
<dbReference type="InterPro" id="IPR018197">
    <property type="entry name" value="Glycerate_kinase_RE-like"/>
</dbReference>
<dbReference type="Gene3D" id="3.90.1510.10">
    <property type="entry name" value="Glycerate kinase, domain 2"/>
    <property type="match status" value="1"/>
</dbReference>
<evidence type="ECO:0000313" key="6">
    <source>
        <dbReference type="EMBL" id="PHN04499.1"/>
    </source>
</evidence>
<dbReference type="PIRSF" id="PIRSF006078">
    <property type="entry name" value="GlxK"/>
    <property type="match status" value="1"/>
</dbReference>
<dbReference type="GO" id="GO:0008887">
    <property type="term" value="F:glycerate kinase activity"/>
    <property type="evidence" value="ECO:0007669"/>
    <property type="project" value="UniProtKB-UniRule"/>
</dbReference>
<gene>
    <name evidence="6" type="ORF">CRP01_21065</name>
</gene>
<keyword evidence="2 4" id="KW-0808">Transferase</keyword>
<keyword evidence="7" id="KW-1185">Reference proteome</keyword>
<comment type="similarity">
    <text evidence="1 4">Belongs to the glycerate kinase type-1 family.</text>
</comment>
<evidence type="ECO:0000256" key="2">
    <source>
        <dbReference type="ARBA" id="ARBA00022679"/>
    </source>
</evidence>
<dbReference type="AlphaFoldDB" id="A0A2D0N8L5"/>